<keyword evidence="2" id="KW-0597">Phosphoprotein</keyword>
<keyword evidence="3" id="KW-0808">Transferase</keyword>
<evidence type="ECO:0000259" key="12">
    <source>
        <dbReference type="Pfam" id="PF13493"/>
    </source>
</evidence>
<keyword evidence="8" id="KW-1133">Transmembrane helix</keyword>
<keyword evidence="10" id="KW-0472">Membrane</keyword>
<dbReference type="GO" id="GO:0000160">
    <property type="term" value="P:phosphorelay signal transduction system"/>
    <property type="evidence" value="ECO:0007669"/>
    <property type="project" value="UniProtKB-KW"/>
</dbReference>
<dbReference type="Gene3D" id="1.20.120.620">
    <property type="entry name" value="Backbone structure of the membrane domain of e. Coli histidine kinase receptor kdpd"/>
    <property type="match status" value="1"/>
</dbReference>
<keyword evidence="11" id="KW-0732">Signal</keyword>
<keyword evidence="4" id="KW-0812">Transmembrane</keyword>
<evidence type="ECO:0000313" key="16">
    <source>
        <dbReference type="Proteomes" id="UP000564629"/>
    </source>
</evidence>
<keyword evidence="6 14" id="KW-0418">Kinase</keyword>
<feature type="chain" id="PRO_5033464763" evidence="11">
    <location>
        <begin position="24"/>
        <end position="262"/>
    </location>
</feature>
<evidence type="ECO:0000256" key="9">
    <source>
        <dbReference type="ARBA" id="ARBA00023012"/>
    </source>
</evidence>
<name>A0A511FEZ0_9CELL</name>
<organism evidence="13 15">
    <name type="scientific">Cellulomonas hominis</name>
    <dbReference type="NCBI Taxonomy" id="156981"/>
    <lineage>
        <taxon>Bacteria</taxon>
        <taxon>Bacillati</taxon>
        <taxon>Actinomycetota</taxon>
        <taxon>Actinomycetes</taxon>
        <taxon>Micrococcales</taxon>
        <taxon>Cellulomonadaceae</taxon>
        <taxon>Cellulomonas</taxon>
    </lineage>
</organism>
<dbReference type="InterPro" id="IPR038318">
    <property type="entry name" value="KdpD_sf"/>
</dbReference>
<protein>
    <submittedName>
        <fullName evidence="14">K+-sensing histidine kinase KdpD</fullName>
    </submittedName>
</protein>
<dbReference type="Proteomes" id="UP000564629">
    <property type="component" value="Unassembled WGS sequence"/>
</dbReference>
<dbReference type="AlphaFoldDB" id="A0A511FEZ0"/>
<evidence type="ECO:0000256" key="1">
    <source>
        <dbReference type="ARBA" id="ARBA00004141"/>
    </source>
</evidence>
<evidence type="ECO:0000256" key="3">
    <source>
        <dbReference type="ARBA" id="ARBA00022679"/>
    </source>
</evidence>
<dbReference type="Pfam" id="PF13493">
    <property type="entry name" value="DUF4118"/>
    <property type="match status" value="1"/>
</dbReference>
<sequence>MSPQTPRSSLVLGFALLAPPAVAAGLHLLGDRVTSTTAVLVLVLVVVATSASGLRGAGLAAALSAGVWFDFFLVEPRLSLTIADPDEVETTVLLLVTGLSVSEIALWGRRQQARASRRSGYLDGVLRTADVVAAGPADPAGLARQVAGQLVDLLGVAGCRFEPAGRREGGTSATVLHRDGSVTRYGAPLDVDRHGLPTDDLVALDVGRDGTRYGRFLLAASTRVVRPSAQQRRVAALLADQVAAAFAARGAPPPVARASGSR</sequence>
<dbReference type="Proteomes" id="UP000321723">
    <property type="component" value="Unassembled WGS sequence"/>
</dbReference>
<evidence type="ECO:0000313" key="13">
    <source>
        <dbReference type="EMBL" id="GEL47742.1"/>
    </source>
</evidence>
<evidence type="ECO:0000256" key="10">
    <source>
        <dbReference type="ARBA" id="ARBA00023136"/>
    </source>
</evidence>
<evidence type="ECO:0000256" key="2">
    <source>
        <dbReference type="ARBA" id="ARBA00022553"/>
    </source>
</evidence>
<evidence type="ECO:0000313" key="15">
    <source>
        <dbReference type="Proteomes" id="UP000321723"/>
    </source>
</evidence>
<evidence type="ECO:0000256" key="7">
    <source>
        <dbReference type="ARBA" id="ARBA00022840"/>
    </source>
</evidence>
<keyword evidence="15" id="KW-1185">Reference proteome</keyword>
<dbReference type="RefSeq" id="WP_146839117.1">
    <property type="nucleotide sequence ID" value="NZ_BJVQ01000047.1"/>
</dbReference>
<keyword evidence="9" id="KW-0902">Two-component regulatory system</keyword>
<keyword evidence="7" id="KW-0067">ATP-binding</keyword>
<dbReference type="GO" id="GO:0016301">
    <property type="term" value="F:kinase activity"/>
    <property type="evidence" value="ECO:0007669"/>
    <property type="project" value="UniProtKB-KW"/>
</dbReference>
<evidence type="ECO:0000256" key="4">
    <source>
        <dbReference type="ARBA" id="ARBA00022692"/>
    </source>
</evidence>
<proteinExistence type="predicted"/>
<dbReference type="GO" id="GO:0016020">
    <property type="term" value="C:membrane"/>
    <property type="evidence" value="ECO:0007669"/>
    <property type="project" value="UniProtKB-SubCell"/>
</dbReference>
<reference evidence="13 15" key="1">
    <citation type="submission" date="2019-07" db="EMBL/GenBank/DDBJ databases">
        <title>Whole genome shotgun sequence of Cellulomonas hominis NBRC 16055.</title>
        <authorList>
            <person name="Hosoyama A."/>
            <person name="Uohara A."/>
            <person name="Ohji S."/>
            <person name="Ichikawa N."/>
        </authorList>
    </citation>
    <scope>NUCLEOTIDE SEQUENCE [LARGE SCALE GENOMIC DNA]</scope>
    <source>
        <strain evidence="13 15">NBRC 16055</strain>
    </source>
</reference>
<dbReference type="EMBL" id="BJVQ01000047">
    <property type="protein sequence ID" value="GEL47742.1"/>
    <property type="molecule type" value="Genomic_DNA"/>
</dbReference>
<feature type="signal peptide" evidence="11">
    <location>
        <begin position="1"/>
        <end position="23"/>
    </location>
</feature>
<reference evidence="14 16" key="2">
    <citation type="submission" date="2020-08" db="EMBL/GenBank/DDBJ databases">
        <title>Sequencing the genomes of 1000 actinobacteria strains.</title>
        <authorList>
            <person name="Klenk H.-P."/>
        </authorList>
    </citation>
    <scope>NUCLEOTIDE SEQUENCE [LARGE SCALE GENOMIC DNA]</scope>
    <source>
        <strain evidence="14 16">DSM 9581</strain>
    </source>
</reference>
<dbReference type="OrthoDB" id="3696881at2"/>
<accession>A0A511FEZ0</accession>
<evidence type="ECO:0000313" key="14">
    <source>
        <dbReference type="EMBL" id="MBB5473911.1"/>
    </source>
</evidence>
<evidence type="ECO:0000256" key="11">
    <source>
        <dbReference type="SAM" id="SignalP"/>
    </source>
</evidence>
<dbReference type="EMBL" id="JACHDN010000001">
    <property type="protein sequence ID" value="MBB5473911.1"/>
    <property type="molecule type" value="Genomic_DNA"/>
</dbReference>
<feature type="domain" description="Sensor protein KdpD transmembrane" evidence="12">
    <location>
        <begin position="13"/>
        <end position="118"/>
    </location>
</feature>
<comment type="caution">
    <text evidence="13">The sequence shown here is derived from an EMBL/GenBank/DDBJ whole genome shotgun (WGS) entry which is preliminary data.</text>
</comment>
<evidence type="ECO:0000256" key="6">
    <source>
        <dbReference type="ARBA" id="ARBA00022777"/>
    </source>
</evidence>
<evidence type="ECO:0000256" key="8">
    <source>
        <dbReference type="ARBA" id="ARBA00022989"/>
    </source>
</evidence>
<dbReference type="GO" id="GO:0005524">
    <property type="term" value="F:ATP binding"/>
    <property type="evidence" value="ECO:0007669"/>
    <property type="project" value="UniProtKB-KW"/>
</dbReference>
<keyword evidence="5" id="KW-0547">Nucleotide-binding</keyword>
<gene>
    <name evidence="13" type="ORF">CHO01_28580</name>
    <name evidence="14" type="ORF">HNR08_002647</name>
</gene>
<evidence type="ECO:0000256" key="5">
    <source>
        <dbReference type="ARBA" id="ARBA00022741"/>
    </source>
</evidence>
<dbReference type="InterPro" id="IPR025201">
    <property type="entry name" value="KdpD_TM"/>
</dbReference>
<comment type="subcellular location">
    <subcellularLocation>
        <location evidence="1">Membrane</location>
        <topology evidence="1">Multi-pass membrane protein</topology>
    </subcellularLocation>
</comment>